<dbReference type="InterPro" id="IPR029044">
    <property type="entry name" value="Nucleotide-diphossugar_trans"/>
</dbReference>
<reference evidence="4" key="1">
    <citation type="submission" date="2017-06" db="EMBL/GenBank/DDBJ databases">
        <authorList>
            <person name="Varghese N."/>
            <person name="Submissions S."/>
        </authorList>
    </citation>
    <scope>NUCLEOTIDE SEQUENCE [LARGE SCALE GENOMIC DNA]</scope>
    <source>
        <strain evidence="4">DSM 11116</strain>
    </source>
</reference>
<dbReference type="EMBL" id="FYEW01000001">
    <property type="protein sequence ID" value="SNC66466.1"/>
    <property type="molecule type" value="Genomic_DNA"/>
</dbReference>
<protein>
    <submittedName>
        <fullName evidence="3">Glycosyltransferase, GT2 family</fullName>
    </submittedName>
</protein>
<gene>
    <name evidence="3" type="ORF">SAMN06265337_1620</name>
</gene>
<dbReference type="Gene3D" id="3.90.550.10">
    <property type="entry name" value="Spore Coat Polysaccharide Biosynthesis Protein SpsA, Chain A"/>
    <property type="match status" value="1"/>
</dbReference>
<dbReference type="AlphaFoldDB" id="A0A212TKU2"/>
<evidence type="ECO:0000313" key="4">
    <source>
        <dbReference type="Proteomes" id="UP000198131"/>
    </source>
</evidence>
<dbReference type="GO" id="GO:0016758">
    <property type="term" value="F:hexosyltransferase activity"/>
    <property type="evidence" value="ECO:0007669"/>
    <property type="project" value="UniProtKB-ARBA"/>
</dbReference>
<dbReference type="PANTHER" id="PTHR22916">
    <property type="entry name" value="GLYCOSYLTRANSFERASE"/>
    <property type="match status" value="1"/>
</dbReference>
<evidence type="ECO:0000259" key="2">
    <source>
        <dbReference type="Pfam" id="PF00535"/>
    </source>
</evidence>
<keyword evidence="4" id="KW-1185">Reference proteome</keyword>
<dbReference type="SUPFAM" id="SSF53448">
    <property type="entry name" value="Nucleotide-diphospho-sugar transferases"/>
    <property type="match status" value="1"/>
</dbReference>
<organism evidence="3 4">
    <name type="scientific">Hymenobacter gelipurpurascens</name>
    <dbReference type="NCBI Taxonomy" id="89968"/>
    <lineage>
        <taxon>Bacteria</taxon>
        <taxon>Pseudomonadati</taxon>
        <taxon>Bacteroidota</taxon>
        <taxon>Cytophagia</taxon>
        <taxon>Cytophagales</taxon>
        <taxon>Hymenobacteraceae</taxon>
        <taxon>Hymenobacter</taxon>
    </lineage>
</organism>
<evidence type="ECO:0000313" key="3">
    <source>
        <dbReference type="EMBL" id="SNC66466.1"/>
    </source>
</evidence>
<dbReference type="OrthoDB" id="1334872at2"/>
<evidence type="ECO:0000256" key="1">
    <source>
        <dbReference type="SAM" id="MobiDB-lite"/>
    </source>
</evidence>
<dbReference type="Pfam" id="PF00535">
    <property type="entry name" value="Glycos_transf_2"/>
    <property type="match status" value="1"/>
</dbReference>
<keyword evidence="3" id="KW-0808">Transferase</keyword>
<proteinExistence type="predicted"/>
<feature type="region of interest" description="Disordered" evidence="1">
    <location>
        <begin position="15"/>
        <end position="36"/>
    </location>
</feature>
<dbReference type="Proteomes" id="UP000198131">
    <property type="component" value="Unassembled WGS sequence"/>
</dbReference>
<name>A0A212TKU2_9BACT</name>
<dbReference type="InterPro" id="IPR001173">
    <property type="entry name" value="Glyco_trans_2-like"/>
</dbReference>
<dbReference type="CDD" id="cd00761">
    <property type="entry name" value="Glyco_tranf_GTA_type"/>
    <property type="match status" value="1"/>
</dbReference>
<sequence length="365" mass="40182">MMMNMPLAFTQSALAGSPTAGVEVPERRAAPASPAAPNEEPLLSICIPTYHRPELLARALNSVLPLPPEVELIISDNSTANSESEHTTCRVLADQPTSRWTYYHNPPGGSGGTNWVACVKRARGHYVLMLHDDDYLLPGSVEAMLTVLRQVRGKYHSVLFGVDVVDVQRRVLQKQTPSRTNYLPPAVAVEALLTNSSLIRVPAMAVSREVYRSTGGPDPSQSTTDDTDLWLRVFAAAGVYRVPITTCAYTVHDGAVTTGVFNQTTVQLLLQIFNKARGHNLLSEDRLQRAQAHFFHQFVLAGAYRSLCRRDTSAARQVLQLLNLPELKQLPTPARWLPVRLGLSLCARLNFVPPLLPNHSQRQSG</sequence>
<feature type="domain" description="Glycosyltransferase 2-like" evidence="2">
    <location>
        <begin position="44"/>
        <end position="210"/>
    </location>
</feature>
<accession>A0A212TKU2</accession>
<dbReference type="PANTHER" id="PTHR22916:SF3">
    <property type="entry name" value="UDP-GLCNAC:BETAGAL BETA-1,3-N-ACETYLGLUCOSAMINYLTRANSFERASE-LIKE PROTEIN 1"/>
    <property type="match status" value="1"/>
</dbReference>